<dbReference type="EMBL" id="NISK01000002">
    <property type="protein sequence ID" value="OWQ96956.1"/>
    <property type="molecule type" value="Genomic_DNA"/>
</dbReference>
<sequence length="94" mass="10890">MDIDRFVEAHAVQQRPIAIDDFDAMMSNEMPLPDGVGSQRPRRYSGMRNSGAEIGEFHALMIDRVEIIMHVEEISSHRRFYERGSGRFHRLNSD</sequence>
<dbReference type="AlphaFoldDB" id="A0A246JVK0"/>
<comment type="caution">
    <text evidence="1">The sequence shown here is derived from an EMBL/GenBank/DDBJ whole genome shotgun (WGS) entry which is preliminary data.</text>
</comment>
<accession>A0A246JVK0</accession>
<gene>
    <name evidence="1" type="ORF">CDQ92_07595</name>
</gene>
<name>A0A246JVK0_9SPHN</name>
<protein>
    <submittedName>
        <fullName evidence="1">Uncharacterized protein</fullName>
    </submittedName>
</protein>
<organism evidence="1 2">
    <name type="scientific">Sphingopyxis bauzanensis</name>
    <dbReference type="NCBI Taxonomy" id="651663"/>
    <lineage>
        <taxon>Bacteria</taxon>
        <taxon>Pseudomonadati</taxon>
        <taxon>Pseudomonadota</taxon>
        <taxon>Alphaproteobacteria</taxon>
        <taxon>Sphingomonadales</taxon>
        <taxon>Sphingomonadaceae</taxon>
        <taxon>Sphingopyxis</taxon>
    </lineage>
</organism>
<evidence type="ECO:0000313" key="2">
    <source>
        <dbReference type="Proteomes" id="UP000197361"/>
    </source>
</evidence>
<proteinExistence type="predicted"/>
<reference evidence="1 2" key="1">
    <citation type="journal article" date="2010" name="Int. J. Syst. Evol. Microbiol.">
        <title>Sphingopyxis bauzanensis sp. nov., a psychrophilic bacterium isolated from soil.</title>
        <authorList>
            <person name="Zhang D.C."/>
            <person name="Liu H.C."/>
            <person name="Xin Y.H."/>
            <person name="Zhou Y.G."/>
            <person name="Schinner F."/>
            <person name="Margesin R."/>
        </authorList>
    </citation>
    <scope>NUCLEOTIDE SEQUENCE [LARGE SCALE GENOMIC DNA]</scope>
    <source>
        <strain evidence="1 2">DSM 22271</strain>
    </source>
</reference>
<dbReference type="Proteomes" id="UP000197361">
    <property type="component" value="Unassembled WGS sequence"/>
</dbReference>
<keyword evidence="2" id="KW-1185">Reference proteome</keyword>
<evidence type="ECO:0000313" key="1">
    <source>
        <dbReference type="EMBL" id="OWQ96956.1"/>
    </source>
</evidence>